<organism evidence="4 5">
    <name type="scientific">Grifola frondosa</name>
    <name type="common">Maitake</name>
    <name type="synonym">Polyporus frondosus</name>
    <dbReference type="NCBI Taxonomy" id="5627"/>
    <lineage>
        <taxon>Eukaryota</taxon>
        <taxon>Fungi</taxon>
        <taxon>Dikarya</taxon>
        <taxon>Basidiomycota</taxon>
        <taxon>Agaricomycotina</taxon>
        <taxon>Agaricomycetes</taxon>
        <taxon>Polyporales</taxon>
        <taxon>Grifolaceae</taxon>
        <taxon>Grifola</taxon>
    </lineage>
</organism>
<dbReference type="Proteomes" id="UP000092993">
    <property type="component" value="Unassembled WGS sequence"/>
</dbReference>
<dbReference type="SMART" id="SM00365">
    <property type="entry name" value="LRR_SD22"/>
    <property type="match status" value="4"/>
</dbReference>
<feature type="compositionally biased region" description="Acidic residues" evidence="3">
    <location>
        <begin position="46"/>
        <end position="57"/>
    </location>
</feature>
<feature type="region of interest" description="Disordered" evidence="3">
    <location>
        <begin position="1"/>
        <end position="210"/>
    </location>
</feature>
<dbReference type="PANTHER" id="PTHR47566:SF1">
    <property type="entry name" value="PROTEIN NUD1"/>
    <property type="match status" value="1"/>
</dbReference>
<dbReference type="Pfam" id="PF13855">
    <property type="entry name" value="LRR_8"/>
    <property type="match status" value="2"/>
</dbReference>
<comment type="caution">
    <text evidence="4">The sequence shown here is derived from an EMBL/GenBank/DDBJ whole genome shotgun (WGS) entry which is preliminary data.</text>
</comment>
<feature type="compositionally biased region" description="Basic and acidic residues" evidence="3">
    <location>
        <begin position="189"/>
        <end position="198"/>
    </location>
</feature>
<dbReference type="STRING" id="5627.A0A1C7M4G6"/>
<evidence type="ECO:0000256" key="3">
    <source>
        <dbReference type="SAM" id="MobiDB-lite"/>
    </source>
</evidence>
<dbReference type="InterPro" id="IPR052574">
    <property type="entry name" value="CDIRP"/>
</dbReference>
<dbReference type="InterPro" id="IPR001611">
    <property type="entry name" value="Leu-rich_rpt"/>
</dbReference>
<feature type="compositionally biased region" description="Acidic residues" evidence="3">
    <location>
        <begin position="112"/>
        <end position="122"/>
    </location>
</feature>
<dbReference type="Gene3D" id="3.80.10.10">
    <property type="entry name" value="Ribonuclease Inhibitor"/>
    <property type="match status" value="1"/>
</dbReference>
<accession>A0A1C7M4G6</accession>
<evidence type="ECO:0000256" key="1">
    <source>
        <dbReference type="ARBA" id="ARBA00022614"/>
    </source>
</evidence>
<dbReference type="InterPro" id="IPR032675">
    <property type="entry name" value="LRR_dom_sf"/>
</dbReference>
<sequence>MSEEDATALMAPLDGETDSEDPFRDIESLREEDSSRRSLSTHDVDADTEVEDEEEAELTSFSTDGPSVVEVGAQWREAHGGMEEDSESEDERDQDDTDTTGPSESTAILSDNSDEDRGDDDEHAPSVVLPNIPTFLRQQRLTPIPPTRSSANPPPTPIIRSAMKSSSITPVSVMKDPNRGRSKRPRTKQVIDGRRRVPVEAGSGRRPSEVVLQPLRPRRPTRTLGAGSSDREASRRVFSRLHLQGSSRDVSRNATFLTECSFGVAHDRLVQVITDVQPFEPYWEELTSIDLSNRHIDSAARLKEFLPRLDSLSLNFNQLSWLSGIPGTVRTLSVASNTITGLTSFSHLLNLENLDISRNQVDSLRQLECLRHLRELRADGNRIDSVDGLQKMDGLVKLSLQGNIIYDVDLRGYRWTRLEMLNLSHNRLSSIEGLGSLPSLIALNLDHNLLERSSPMQRPPWPVNTDPRCSRCEASLPFW</sequence>
<dbReference type="EMBL" id="LUGG01000011">
    <property type="protein sequence ID" value="OBZ71732.1"/>
    <property type="molecule type" value="Genomic_DNA"/>
</dbReference>
<dbReference type="AlphaFoldDB" id="A0A1C7M4G6"/>
<keyword evidence="1" id="KW-0433">Leucine-rich repeat</keyword>
<keyword evidence="2" id="KW-0677">Repeat</keyword>
<reference evidence="4 5" key="1">
    <citation type="submission" date="2016-03" db="EMBL/GenBank/DDBJ databases">
        <title>Whole genome sequencing of Grifola frondosa 9006-11.</title>
        <authorList>
            <person name="Min B."/>
            <person name="Park H."/>
            <person name="Kim J.-G."/>
            <person name="Cho H."/>
            <person name="Oh Y.-L."/>
            <person name="Kong W.-S."/>
            <person name="Choi I.-G."/>
        </authorList>
    </citation>
    <scope>NUCLEOTIDE SEQUENCE [LARGE SCALE GENOMIC DNA]</scope>
    <source>
        <strain evidence="4 5">9006-11</strain>
    </source>
</reference>
<dbReference type="GO" id="GO:0031028">
    <property type="term" value="P:septation initiation signaling"/>
    <property type="evidence" value="ECO:0007669"/>
    <property type="project" value="TreeGrafter"/>
</dbReference>
<proteinExistence type="predicted"/>
<feature type="compositionally biased region" description="Polar residues" evidence="3">
    <location>
        <begin position="136"/>
        <end position="151"/>
    </location>
</feature>
<feature type="compositionally biased region" description="Basic and acidic residues" evidence="3">
    <location>
        <begin position="21"/>
        <end position="45"/>
    </location>
</feature>
<dbReference type="GO" id="GO:0061499">
    <property type="term" value="C:outer plaque of mitotic spindle pole body"/>
    <property type="evidence" value="ECO:0007669"/>
    <property type="project" value="TreeGrafter"/>
</dbReference>
<protein>
    <submittedName>
        <fullName evidence="4">Septation initiation network scaffold protein cdc11</fullName>
    </submittedName>
</protein>
<dbReference type="GO" id="GO:0035591">
    <property type="term" value="F:signaling adaptor activity"/>
    <property type="evidence" value="ECO:0007669"/>
    <property type="project" value="TreeGrafter"/>
</dbReference>
<dbReference type="PANTHER" id="PTHR47566">
    <property type="match status" value="1"/>
</dbReference>
<dbReference type="GO" id="GO:1902412">
    <property type="term" value="P:regulation of mitotic cytokinesis"/>
    <property type="evidence" value="ECO:0007669"/>
    <property type="project" value="TreeGrafter"/>
</dbReference>
<dbReference type="SUPFAM" id="SSF52058">
    <property type="entry name" value="L domain-like"/>
    <property type="match status" value="1"/>
</dbReference>
<name>A0A1C7M4G6_GRIFR</name>
<gene>
    <name evidence="4" type="primary">cdc11</name>
    <name evidence="4" type="ORF">A0H81_08606</name>
</gene>
<keyword evidence="5" id="KW-1185">Reference proteome</keyword>
<feature type="compositionally biased region" description="Acidic residues" evidence="3">
    <location>
        <begin position="83"/>
        <end position="98"/>
    </location>
</feature>
<dbReference type="PROSITE" id="PS51450">
    <property type="entry name" value="LRR"/>
    <property type="match status" value="3"/>
</dbReference>
<evidence type="ECO:0000256" key="2">
    <source>
        <dbReference type="ARBA" id="ARBA00022737"/>
    </source>
</evidence>
<dbReference type="OrthoDB" id="7451790at2759"/>
<evidence type="ECO:0000313" key="4">
    <source>
        <dbReference type="EMBL" id="OBZ71732.1"/>
    </source>
</evidence>
<evidence type="ECO:0000313" key="5">
    <source>
        <dbReference type="Proteomes" id="UP000092993"/>
    </source>
</evidence>